<dbReference type="Proteomes" id="UP001162480">
    <property type="component" value="Chromosome 24"/>
</dbReference>
<feature type="region of interest" description="Disordered" evidence="4">
    <location>
        <begin position="647"/>
        <end position="667"/>
    </location>
</feature>
<accession>A0AA36FIR9</accession>
<dbReference type="Pfam" id="PF13426">
    <property type="entry name" value="PAS_9"/>
    <property type="match status" value="3"/>
</dbReference>
<evidence type="ECO:0000313" key="7">
    <source>
        <dbReference type="EMBL" id="CAI9740375.1"/>
    </source>
</evidence>
<dbReference type="GO" id="GO:0035556">
    <property type="term" value="P:intracellular signal transduction"/>
    <property type="evidence" value="ECO:0007669"/>
    <property type="project" value="TreeGrafter"/>
</dbReference>
<dbReference type="GO" id="GO:0005634">
    <property type="term" value="C:nucleus"/>
    <property type="evidence" value="ECO:0007669"/>
    <property type="project" value="TreeGrafter"/>
</dbReference>
<dbReference type="InterPro" id="IPR011009">
    <property type="entry name" value="Kinase-like_dom_sf"/>
</dbReference>
<feature type="domain" description="Protein kinase" evidence="5">
    <location>
        <begin position="1130"/>
        <end position="1382"/>
    </location>
</feature>
<dbReference type="GO" id="GO:0005829">
    <property type="term" value="C:cytosol"/>
    <property type="evidence" value="ECO:0007669"/>
    <property type="project" value="TreeGrafter"/>
</dbReference>
<keyword evidence="8" id="KW-1185">Reference proteome</keyword>
<dbReference type="InterPro" id="IPR000719">
    <property type="entry name" value="Prot_kinase_dom"/>
</dbReference>
<dbReference type="PROSITE" id="PS50112">
    <property type="entry name" value="PAS"/>
    <property type="match status" value="1"/>
</dbReference>
<evidence type="ECO:0000259" key="6">
    <source>
        <dbReference type="PROSITE" id="PS50112"/>
    </source>
</evidence>
<dbReference type="NCBIfam" id="TIGR00229">
    <property type="entry name" value="sensory_box"/>
    <property type="match status" value="1"/>
</dbReference>
<dbReference type="PROSITE" id="PS00108">
    <property type="entry name" value="PROTEIN_KINASE_ST"/>
    <property type="match status" value="1"/>
</dbReference>
<dbReference type="InterPro" id="IPR000014">
    <property type="entry name" value="PAS"/>
</dbReference>
<dbReference type="InterPro" id="IPR017441">
    <property type="entry name" value="Protein_kinase_ATP_BS"/>
</dbReference>
<reference evidence="7" key="1">
    <citation type="submission" date="2023-08" db="EMBL/GenBank/DDBJ databases">
        <authorList>
            <person name="Alioto T."/>
            <person name="Alioto T."/>
            <person name="Gomez Garrido J."/>
        </authorList>
    </citation>
    <scope>NUCLEOTIDE SEQUENCE</scope>
</reference>
<evidence type="ECO:0000313" key="8">
    <source>
        <dbReference type="Proteomes" id="UP001162480"/>
    </source>
</evidence>
<dbReference type="SUPFAM" id="SSF55785">
    <property type="entry name" value="PYP-like sensor domain (PAS domain)"/>
    <property type="match status" value="2"/>
</dbReference>
<dbReference type="Gene3D" id="3.30.200.20">
    <property type="entry name" value="Phosphorylase Kinase, domain 1"/>
    <property type="match status" value="1"/>
</dbReference>
<evidence type="ECO:0000256" key="2">
    <source>
        <dbReference type="ARBA" id="ARBA00022840"/>
    </source>
</evidence>
<dbReference type="EMBL" id="OX597837">
    <property type="protein sequence ID" value="CAI9740375.1"/>
    <property type="molecule type" value="Genomic_DNA"/>
</dbReference>
<dbReference type="PROSITE" id="PS00107">
    <property type="entry name" value="PROTEIN_KINASE_ATP"/>
    <property type="match status" value="1"/>
</dbReference>
<name>A0AA36FIR9_OCTVU</name>
<proteinExistence type="predicted"/>
<dbReference type="SUPFAM" id="SSF56112">
    <property type="entry name" value="Protein kinase-like (PK-like)"/>
    <property type="match status" value="1"/>
</dbReference>
<keyword evidence="2 3" id="KW-0067">ATP-binding</keyword>
<gene>
    <name evidence="7" type="ORF">OCTVUL_1B029050</name>
</gene>
<organism evidence="7 8">
    <name type="scientific">Octopus vulgaris</name>
    <name type="common">Common octopus</name>
    <dbReference type="NCBI Taxonomy" id="6645"/>
    <lineage>
        <taxon>Eukaryota</taxon>
        <taxon>Metazoa</taxon>
        <taxon>Spiralia</taxon>
        <taxon>Lophotrochozoa</taxon>
        <taxon>Mollusca</taxon>
        <taxon>Cephalopoda</taxon>
        <taxon>Coleoidea</taxon>
        <taxon>Octopodiformes</taxon>
        <taxon>Octopoda</taxon>
        <taxon>Incirrata</taxon>
        <taxon>Octopodidae</taxon>
        <taxon>Octopus</taxon>
    </lineage>
</organism>
<evidence type="ECO:0000256" key="4">
    <source>
        <dbReference type="SAM" id="MobiDB-lite"/>
    </source>
</evidence>
<dbReference type="SMART" id="SM00091">
    <property type="entry name" value="PAS"/>
    <property type="match status" value="3"/>
</dbReference>
<dbReference type="PANTHER" id="PTHR24346">
    <property type="entry name" value="MAP/MICROTUBULE AFFINITY-REGULATING KINASE"/>
    <property type="match status" value="1"/>
</dbReference>
<evidence type="ECO:0000259" key="5">
    <source>
        <dbReference type="PROSITE" id="PS50011"/>
    </source>
</evidence>
<feature type="compositionally biased region" description="Basic and acidic residues" evidence="4">
    <location>
        <begin position="651"/>
        <end position="660"/>
    </location>
</feature>
<sequence length="1447" mass="162193">MAADLNRSSIPFYDYHQLPTKGITQSCDYINSWKSNTGKMPTSSETAVSSSRPKTDQFLCQDHYDLHAAAELAGCRYNSCSSNESFENNQSFPKISFPKNRGCQKTAGQNHTASANELGAPLFTDTDYPGKQLAKSSILNSQYPPTKEGPATCCKHSGQKEPLEPFQNSFNEISEDLSCTDVSFSKYVEVPYPGDCSLLPSTIRNPNKAIFTIDAKTSQILTANEMACALFGYNRADMICRCLTDLVQLKRKDQQTIMESYLQPSGQVISIAGKVVEAIDKDGLVLPVSLWMKRVDYNKKSRCLVAMEPIHRLICSIYFDIKGEIIRCDEKLSCFFGYSNNEDINGANITQLIPAFKLPKLFQRLTKNIKKQRATGKTLDGSIFPLTIHVHPIDTASDEEDNSLRQDSACRLTSIFEGVVCIFSTITGLITFFPDGTIHSINHHFALMLFGYSSSELIGKTISTLIPDFYSIVSSMNVSSSNHCNSSLLKNSVSETSTLSKKGKRKGSKRATLEGNIAHHKHQEMLKENQFMERNAEEKGTLDFSDWMKDVEELKPESSSTPYRSSKSLNHNEITPSVIDEDLLFLPSVKMKDRQHMPILTKDLFSNPEESSVVILEPDPLEGITRKPEESKCAPDVGIAKAHSALSVGEQQHDGDDGGGDHACNQFEDGAKTAKDLKTSKITSIEDTKTPVESNLYISSNTENTPGEKLFHNKSLHLENTSPPDQNLNDKADENLLTEAIVIKHDNSFLCKTKLCSRTQSVGSELTLIESKMKALQVDCELLPSEFGSDNNLDNERFVENVVAADGIGDVNDRKKTLTRKREVDKKEPNINLINRMSVSLTESVSKQAPPSNYKLRRRRSFKALPPRKMCFERSKTDKMLASSEDSEEDSFELLEKEIQKSCQGKEYDEDLLDSGDILSSFGSSKKTEDMLQKSLVIPDIVESPTGSNKTQLSKLAFDNVPVPDPRLHETVISEAVLKTSVVKHLSPNYQKTAMRNSHIQRNKTKSEMDDVPEDSESVQENLSNLDEFTDGEFSGMCVHKDGSYIGINFAINPMLLESGELMFCMWVSQDLENASVASLRAGFTSCSNDESIHSEDLSCSSHGGFGGGTKCNGDGEESYPLCKAYDLNYQNLRTIGHGAFGFVVVSLNKSSDTEVIVKYILRSKVLTENWRDDPVHGRIPLEASMLTQLSHPNIVQVLDVFDSKDYVLMVMEKHGSGMDLFEFIEHKPNLDEPLDSYIFRQIVSAVAYLHRAGIVHRDLKDENIIVNEQFHIKLIDFGSAAYIEPEKMFATFCGTVEYCSPEVLMGNWYEGPELEVWSMGVTLYTLVYGENPFFTVDDILECNFNPPYQVSEYLTDLLHWMMLPDPADRMNIEELEHDTWVFQPLNIENYSWAQVMHHEPSMTTSDYNVNYEPVSYADIFSLSCAPRISSVRPFTRQSTRPHYLSY</sequence>
<dbReference type="SMART" id="SM00220">
    <property type="entry name" value="S_TKc"/>
    <property type="match status" value="1"/>
</dbReference>
<dbReference type="Pfam" id="PF00069">
    <property type="entry name" value="Pkinase"/>
    <property type="match status" value="1"/>
</dbReference>
<dbReference type="Gene3D" id="3.30.450.20">
    <property type="entry name" value="PAS domain"/>
    <property type="match status" value="2"/>
</dbReference>
<dbReference type="FunFam" id="1.10.510.10:FF:000351">
    <property type="entry name" value="PAS domain-containing serine/threonine-protein kinase"/>
    <property type="match status" value="1"/>
</dbReference>
<keyword evidence="1 3" id="KW-0547">Nucleotide-binding</keyword>
<dbReference type="InterPro" id="IPR008271">
    <property type="entry name" value="Ser/Thr_kinase_AS"/>
</dbReference>
<evidence type="ECO:0000256" key="1">
    <source>
        <dbReference type="ARBA" id="ARBA00022741"/>
    </source>
</evidence>
<protein>
    <submittedName>
        <fullName evidence="7">Domain-containing serine serine/threonine-protein kinase-like</fullName>
    </submittedName>
</protein>
<dbReference type="FunFam" id="3.30.450.20:FF:000059">
    <property type="entry name" value="PAS domain containing serine/threonine kinase"/>
    <property type="match status" value="1"/>
</dbReference>
<feature type="domain" description="PAS" evidence="6">
    <location>
        <begin position="195"/>
        <end position="239"/>
    </location>
</feature>
<dbReference type="InterPro" id="IPR035965">
    <property type="entry name" value="PAS-like_dom_sf"/>
</dbReference>
<feature type="binding site" evidence="3">
    <location>
        <position position="1159"/>
    </location>
    <ligand>
        <name>ATP</name>
        <dbReference type="ChEBI" id="CHEBI:30616"/>
    </ligand>
</feature>
<dbReference type="CDD" id="cd00130">
    <property type="entry name" value="PAS"/>
    <property type="match status" value="3"/>
</dbReference>
<dbReference type="GO" id="GO:0045719">
    <property type="term" value="P:negative regulation of glycogen biosynthetic process"/>
    <property type="evidence" value="ECO:0007669"/>
    <property type="project" value="TreeGrafter"/>
</dbReference>
<dbReference type="GO" id="GO:0005524">
    <property type="term" value="F:ATP binding"/>
    <property type="evidence" value="ECO:0007669"/>
    <property type="project" value="UniProtKB-UniRule"/>
</dbReference>
<dbReference type="Gene3D" id="1.10.510.10">
    <property type="entry name" value="Transferase(Phosphotransferase) domain 1"/>
    <property type="match status" value="1"/>
</dbReference>
<dbReference type="PROSITE" id="PS50011">
    <property type="entry name" value="PROTEIN_KINASE_DOM"/>
    <property type="match status" value="1"/>
</dbReference>
<evidence type="ECO:0000256" key="3">
    <source>
        <dbReference type="PROSITE-ProRule" id="PRU10141"/>
    </source>
</evidence>
<dbReference type="GO" id="GO:0004674">
    <property type="term" value="F:protein serine/threonine kinase activity"/>
    <property type="evidence" value="ECO:0007669"/>
    <property type="project" value="TreeGrafter"/>
</dbReference>
<dbReference type="PANTHER" id="PTHR24346:SF51">
    <property type="entry name" value="PAS DOMAIN-CONTAINING SERINE_THREONINE-PROTEIN KINASE"/>
    <property type="match status" value="1"/>
</dbReference>